<dbReference type="InParanoid" id="A0A024FWE6"/>
<organism evidence="1 2">
    <name type="scientific">Albugo candida</name>
    <dbReference type="NCBI Taxonomy" id="65357"/>
    <lineage>
        <taxon>Eukaryota</taxon>
        <taxon>Sar</taxon>
        <taxon>Stramenopiles</taxon>
        <taxon>Oomycota</taxon>
        <taxon>Peronosporomycetes</taxon>
        <taxon>Albuginales</taxon>
        <taxon>Albuginaceae</taxon>
        <taxon>Albugo</taxon>
    </lineage>
</organism>
<name>A0A024FWE6_9STRA</name>
<keyword evidence="2" id="KW-1185">Reference proteome</keyword>
<reference evidence="1 2" key="1">
    <citation type="submission" date="2012-05" db="EMBL/GenBank/DDBJ databases">
        <title>Recombination and specialization in a pathogen metapopulation.</title>
        <authorList>
            <person name="Gardiner A."/>
            <person name="Kemen E."/>
            <person name="Schultz-Larsen T."/>
            <person name="MacLean D."/>
            <person name="Van Oosterhout C."/>
            <person name="Jones J.D.G."/>
        </authorList>
    </citation>
    <scope>NUCLEOTIDE SEQUENCE [LARGE SCALE GENOMIC DNA]</scope>
    <source>
        <strain evidence="1 2">Ac Nc2</strain>
    </source>
</reference>
<evidence type="ECO:0000313" key="2">
    <source>
        <dbReference type="Proteomes" id="UP000053237"/>
    </source>
</evidence>
<sequence length="165" mass="19068">MPMLKFGSICVFSIDNRIPVVEIYSKYCIDHTEIRMKCDKRVGLTITIQLPGNWKLRSSLIQIPRRARYNVEACRNIISKSISFDWVSASLILFSLLVEMLHQYYFADYEESFSSICKKNHLLQLIPYINRLLSALIGHSPCHLKVPTLAALQELLRLDPDTNHT</sequence>
<accession>A0A024FWE6</accession>
<protein>
    <submittedName>
        <fullName evidence="1">Uncharacterized protein</fullName>
    </submittedName>
</protein>
<dbReference type="AlphaFoldDB" id="A0A024FWE6"/>
<proteinExistence type="predicted"/>
<gene>
    <name evidence="1" type="ORF">BN9_121270</name>
</gene>
<dbReference type="EMBL" id="CAIX01000484">
    <property type="protein sequence ID" value="CCI10969.1"/>
    <property type="molecule type" value="Genomic_DNA"/>
</dbReference>
<dbReference type="Proteomes" id="UP000053237">
    <property type="component" value="Unassembled WGS sequence"/>
</dbReference>
<comment type="caution">
    <text evidence="1">The sequence shown here is derived from an EMBL/GenBank/DDBJ whole genome shotgun (WGS) entry which is preliminary data.</text>
</comment>
<evidence type="ECO:0000313" key="1">
    <source>
        <dbReference type="EMBL" id="CCI10969.1"/>
    </source>
</evidence>